<evidence type="ECO:0000313" key="4">
    <source>
        <dbReference type="Proteomes" id="UP000075221"/>
    </source>
</evidence>
<evidence type="ECO:0000313" key="3">
    <source>
        <dbReference type="EMBL" id="AOZ47650.1"/>
    </source>
</evidence>
<reference evidence="2 4" key="2">
    <citation type="submission" date="2016-02" db="EMBL/GenBank/DDBJ databases">
        <title>Complete Genome Sequence of Propionibacterium acidipropionici ATCC 55737.</title>
        <authorList>
            <person name="Luna Flores C.H."/>
            <person name="Nielsen L.K."/>
            <person name="Marcellin E."/>
        </authorList>
    </citation>
    <scope>NUCLEOTIDE SEQUENCE [LARGE SCALE GENOMIC DNA]</scope>
    <source>
        <strain evidence="2 4">ATCC 55737</strain>
    </source>
</reference>
<reference evidence="3 5" key="1">
    <citation type="journal article" date="2016" name="Plant Dis.">
        <title>Improved production of propionic acid using genome shuffling.</title>
        <authorList>
            <person name="Luna-Flores C.H."/>
            <person name="Palfreyman R.W."/>
            <person name="Kromer J.O."/>
            <person name="Nielsen L.K."/>
            <person name="Marcellin E."/>
        </authorList>
    </citation>
    <scope>NUCLEOTIDE SEQUENCE [LARGE SCALE GENOMIC DNA]</scope>
    <source>
        <strain evidence="3 5">F3E8</strain>
    </source>
</reference>
<keyword evidence="1" id="KW-0472">Membrane</keyword>
<evidence type="ECO:0000313" key="2">
    <source>
        <dbReference type="EMBL" id="AMS06191.1"/>
    </source>
</evidence>
<dbReference type="Proteomes" id="UP000178666">
    <property type="component" value="Chromosome"/>
</dbReference>
<keyword evidence="5" id="KW-1185">Reference proteome</keyword>
<proteinExistence type="predicted"/>
<accession>A0A142KJA3</accession>
<dbReference type="KEGG" id="aaci:ASQ49_01755"/>
<dbReference type="OMA" id="VQISWAT"/>
<dbReference type="Proteomes" id="UP000075221">
    <property type="component" value="Chromosome"/>
</dbReference>
<dbReference type="AlphaFoldDB" id="A0A142KJA3"/>
<dbReference type="GeneID" id="88083784"/>
<gene>
    <name evidence="3" type="ORF">A8L58_14295</name>
    <name evidence="2" type="ORF">AXH35_12845</name>
</gene>
<protein>
    <submittedName>
        <fullName evidence="2">Uncharacterized protein</fullName>
    </submittedName>
</protein>
<dbReference type="EMBL" id="CP015970">
    <property type="protein sequence ID" value="AOZ47650.1"/>
    <property type="molecule type" value="Genomic_DNA"/>
</dbReference>
<feature type="transmembrane region" description="Helical" evidence="1">
    <location>
        <begin position="12"/>
        <end position="39"/>
    </location>
</feature>
<keyword evidence="1" id="KW-1133">Transmembrane helix</keyword>
<dbReference type="OrthoDB" id="3710630at2"/>
<organism evidence="2 4">
    <name type="scientific">Acidipropionibacterium acidipropionici</name>
    <dbReference type="NCBI Taxonomy" id="1748"/>
    <lineage>
        <taxon>Bacteria</taxon>
        <taxon>Bacillati</taxon>
        <taxon>Actinomycetota</taxon>
        <taxon>Actinomycetes</taxon>
        <taxon>Propionibacteriales</taxon>
        <taxon>Propionibacteriaceae</taxon>
        <taxon>Acidipropionibacterium</taxon>
    </lineage>
</organism>
<evidence type="ECO:0000313" key="5">
    <source>
        <dbReference type="Proteomes" id="UP000178666"/>
    </source>
</evidence>
<sequence length="118" mass="12704">MTERRIITTNRAGVIWSGITWVCVLLFLPAGLASMAMQTLLPANLGYPQLDAPSGVPVWLNRTVLVLDILVFVIPPLVVTLANKKAKRLGHRVKGVVAGSWAVAGLVAAIALMLWFFG</sequence>
<evidence type="ECO:0000256" key="1">
    <source>
        <dbReference type="SAM" id="Phobius"/>
    </source>
</evidence>
<dbReference type="EMBL" id="CP014352">
    <property type="protein sequence ID" value="AMS06191.1"/>
    <property type="molecule type" value="Genomic_DNA"/>
</dbReference>
<keyword evidence="1" id="KW-0812">Transmembrane</keyword>
<name>A0A142KJA3_9ACTN</name>
<feature type="transmembrane region" description="Helical" evidence="1">
    <location>
        <begin position="95"/>
        <end position="117"/>
    </location>
</feature>
<feature type="transmembrane region" description="Helical" evidence="1">
    <location>
        <begin position="59"/>
        <end position="83"/>
    </location>
</feature>
<dbReference type="RefSeq" id="WP_015069356.1">
    <property type="nucleotide sequence ID" value="NZ_CP013126.1"/>
</dbReference>